<organism evidence="7 8">
    <name type="scientific">Moesziomyces aphidis</name>
    <name type="common">Pseudozyma aphidis</name>
    <dbReference type="NCBI Taxonomy" id="84754"/>
    <lineage>
        <taxon>Eukaryota</taxon>
        <taxon>Fungi</taxon>
        <taxon>Dikarya</taxon>
        <taxon>Basidiomycota</taxon>
        <taxon>Ustilaginomycotina</taxon>
        <taxon>Ustilaginomycetes</taxon>
        <taxon>Ustilaginales</taxon>
        <taxon>Ustilaginaceae</taxon>
        <taxon>Moesziomyces</taxon>
    </lineage>
</organism>
<dbReference type="EMBL" id="AWNI01000010">
    <property type="protein sequence ID" value="ETS62556.1"/>
    <property type="molecule type" value="Genomic_DNA"/>
</dbReference>
<evidence type="ECO:0008006" key="9">
    <source>
        <dbReference type="Google" id="ProtNLM"/>
    </source>
</evidence>
<feature type="domain" description="Large ribosomal subunit protein uL11 N-terminal" evidence="6">
    <location>
        <begin position="75"/>
        <end position="131"/>
    </location>
</feature>
<dbReference type="Gene3D" id="1.10.10.250">
    <property type="entry name" value="Ribosomal protein L11, C-terminal domain"/>
    <property type="match status" value="1"/>
</dbReference>
<evidence type="ECO:0000259" key="5">
    <source>
        <dbReference type="Pfam" id="PF00298"/>
    </source>
</evidence>
<evidence type="ECO:0000259" key="6">
    <source>
        <dbReference type="Pfam" id="PF03946"/>
    </source>
</evidence>
<dbReference type="AlphaFoldDB" id="W3VP41"/>
<dbReference type="FunFam" id="3.30.1550.10:FF:000002">
    <property type="entry name" value="60S ribosomal protein L12"/>
    <property type="match status" value="1"/>
</dbReference>
<dbReference type="InterPro" id="IPR020784">
    <property type="entry name" value="Ribosomal_uL11_N"/>
</dbReference>
<dbReference type="GO" id="GO:0002181">
    <property type="term" value="P:cytoplasmic translation"/>
    <property type="evidence" value="ECO:0007669"/>
    <property type="project" value="UniProtKB-ARBA"/>
</dbReference>
<dbReference type="PANTHER" id="PTHR11661">
    <property type="entry name" value="60S RIBOSOMAL PROTEIN L12"/>
    <property type="match status" value="1"/>
</dbReference>
<evidence type="ECO:0000256" key="3">
    <source>
        <dbReference type="ARBA" id="ARBA00023274"/>
    </source>
</evidence>
<dbReference type="HAMAP" id="MF_00736">
    <property type="entry name" value="Ribosomal_uL11"/>
    <property type="match status" value="1"/>
</dbReference>
<gene>
    <name evidence="7" type="ORF">PaG_03191</name>
</gene>
<dbReference type="CDD" id="cd00349">
    <property type="entry name" value="Ribosomal_L11"/>
    <property type="match status" value="1"/>
</dbReference>
<dbReference type="GO" id="GO:0000027">
    <property type="term" value="P:ribosomal large subunit assembly"/>
    <property type="evidence" value="ECO:0007669"/>
    <property type="project" value="UniProtKB-ARBA"/>
</dbReference>
<dbReference type="SUPFAM" id="SSF54747">
    <property type="entry name" value="Ribosomal L11/L12e N-terminal domain"/>
    <property type="match status" value="1"/>
</dbReference>
<dbReference type="InterPro" id="IPR000911">
    <property type="entry name" value="Ribosomal_uL11"/>
</dbReference>
<dbReference type="Proteomes" id="UP000019462">
    <property type="component" value="Unassembled WGS sequence"/>
</dbReference>
<proteinExistence type="inferred from homology"/>
<comment type="caution">
    <text evidence="7">The sequence shown here is derived from an EMBL/GenBank/DDBJ whole genome shotgun (WGS) entry which is preliminary data.</text>
</comment>
<dbReference type="Gene3D" id="3.30.1550.10">
    <property type="entry name" value="Ribosomal protein L11/L12, N-terminal domain"/>
    <property type="match status" value="1"/>
</dbReference>
<dbReference type="PROSITE" id="PS00359">
    <property type="entry name" value="RIBOSOMAL_L11"/>
    <property type="match status" value="1"/>
</dbReference>
<dbReference type="InterPro" id="IPR020783">
    <property type="entry name" value="Ribosomal_uL11_C"/>
</dbReference>
<dbReference type="GO" id="GO:0022625">
    <property type="term" value="C:cytosolic large ribosomal subunit"/>
    <property type="evidence" value="ECO:0007669"/>
    <property type="project" value="TreeGrafter"/>
</dbReference>
<keyword evidence="3 4" id="KW-0687">Ribonucleoprotein</keyword>
<protein>
    <recommendedName>
        <fullName evidence="9">60S ribosomal protein L12</fullName>
    </recommendedName>
</protein>
<accession>W3VP41</accession>
<dbReference type="HOGENOM" id="CLU_074237_5_0_1"/>
<evidence type="ECO:0000256" key="4">
    <source>
        <dbReference type="RuleBase" id="RU003978"/>
    </source>
</evidence>
<evidence type="ECO:0000256" key="1">
    <source>
        <dbReference type="ARBA" id="ARBA00010537"/>
    </source>
</evidence>
<keyword evidence="2 4" id="KW-0689">Ribosomal protein</keyword>
<feature type="domain" description="Large ribosomal subunit protein uL11 C-terminal" evidence="5">
    <location>
        <begin position="136"/>
        <end position="205"/>
    </location>
</feature>
<dbReference type="InterPro" id="IPR036769">
    <property type="entry name" value="Ribosomal_uL11_C_sf"/>
</dbReference>
<dbReference type="InterPro" id="IPR020785">
    <property type="entry name" value="Ribosomal_uL11_CS"/>
</dbReference>
<dbReference type="PANTHER" id="PTHR11661:SF2">
    <property type="entry name" value="LARGE RIBOSOMAL SUBUNIT PROTEIN UL11"/>
    <property type="match status" value="1"/>
</dbReference>
<keyword evidence="8" id="KW-1185">Reference proteome</keyword>
<dbReference type="Pfam" id="PF03946">
    <property type="entry name" value="Ribosomal_L11_N"/>
    <property type="match status" value="1"/>
</dbReference>
<dbReference type="OrthoDB" id="1478556at2759"/>
<dbReference type="Pfam" id="PF00298">
    <property type="entry name" value="Ribosomal_L11"/>
    <property type="match status" value="1"/>
</dbReference>
<comment type="similarity">
    <text evidence="1 4">Belongs to the universal ribosomal protein uL11 family.</text>
</comment>
<sequence>MAPKIDPNEIKGILNHHPAASYALSATSPSDDALAYIHRRSLPSTWHLAPGWKNQLERLPIQFLSRWLPVSVSIIYLRATGGEVGASSALAPKIGPLGLSPKKVGEDIAKATGDWKGLRVTVQLTVQNRQAAVSVVPSASSLVIKALKEPPRDRKKEKNIKHGGNIALEEIVEIARKMRFKSFAKSLAGTVKEILGTAQSVGCTVNGQNPHAIIEGIDAGEIEIDDE</sequence>
<name>W3VP41_MOEAP</name>
<dbReference type="SUPFAM" id="SSF46906">
    <property type="entry name" value="Ribosomal protein L11, C-terminal domain"/>
    <property type="match status" value="1"/>
</dbReference>
<dbReference type="FunFam" id="1.10.10.250:FF:000002">
    <property type="entry name" value="60S ribosomal protein L12"/>
    <property type="match status" value="1"/>
</dbReference>
<dbReference type="GO" id="GO:0003735">
    <property type="term" value="F:structural constituent of ribosome"/>
    <property type="evidence" value="ECO:0007669"/>
    <property type="project" value="InterPro"/>
</dbReference>
<reference evidence="7 8" key="1">
    <citation type="journal article" date="2014" name="Genome Announc.">
        <title>Genome sequence of the basidiomycetous fungus Pseudozyma aphidis DSM70725, an efficient producer of biosurfactant mannosylerythritol lipids.</title>
        <authorList>
            <person name="Lorenz S."/>
            <person name="Guenther M."/>
            <person name="Grumaz C."/>
            <person name="Rupp S."/>
            <person name="Zibek S."/>
            <person name="Sohn K."/>
        </authorList>
    </citation>
    <scope>NUCLEOTIDE SEQUENCE [LARGE SCALE GENOMIC DNA]</scope>
    <source>
        <strain evidence="8">ATCC 32657 / CBS 517.83 / DSM 70725 / JCM 10318 / NBRC 10182 / NRRL Y-7954 / St-0401</strain>
    </source>
</reference>
<evidence type="ECO:0000256" key="2">
    <source>
        <dbReference type="ARBA" id="ARBA00022980"/>
    </source>
</evidence>
<evidence type="ECO:0000313" key="7">
    <source>
        <dbReference type="EMBL" id="ETS62556.1"/>
    </source>
</evidence>
<dbReference type="SMART" id="SM00649">
    <property type="entry name" value="RL11"/>
    <property type="match status" value="1"/>
</dbReference>
<dbReference type="InterPro" id="IPR036796">
    <property type="entry name" value="Ribosomal_uL11_N_sf"/>
</dbReference>
<evidence type="ECO:0000313" key="8">
    <source>
        <dbReference type="Proteomes" id="UP000019462"/>
    </source>
</evidence>
<dbReference type="GO" id="GO:0070180">
    <property type="term" value="F:large ribosomal subunit rRNA binding"/>
    <property type="evidence" value="ECO:0007669"/>
    <property type="project" value="TreeGrafter"/>
</dbReference>